<dbReference type="Gene3D" id="3.40.50.720">
    <property type="entry name" value="NAD(P)-binding Rossmann-like Domain"/>
    <property type="match status" value="1"/>
</dbReference>
<dbReference type="SUPFAM" id="SSF51735">
    <property type="entry name" value="NAD(P)-binding Rossmann-fold domains"/>
    <property type="match status" value="1"/>
</dbReference>
<dbReference type="InterPro" id="IPR020904">
    <property type="entry name" value="Sc_DH/Rdtase_CS"/>
</dbReference>
<dbReference type="CDD" id="cd05233">
    <property type="entry name" value="SDR_c"/>
    <property type="match status" value="1"/>
</dbReference>
<dbReference type="PROSITE" id="PS00061">
    <property type="entry name" value="ADH_SHORT"/>
    <property type="match status" value="1"/>
</dbReference>
<dbReference type="RefSeq" id="WP_380602223.1">
    <property type="nucleotide sequence ID" value="NZ_JBHSDU010000014.1"/>
</dbReference>
<feature type="domain" description="Ketoreductase" evidence="2">
    <location>
        <begin position="1"/>
        <end position="177"/>
    </location>
</feature>
<dbReference type="EMBL" id="JBHSDU010000014">
    <property type="protein sequence ID" value="MFC4312645.1"/>
    <property type="molecule type" value="Genomic_DNA"/>
</dbReference>
<evidence type="ECO:0000259" key="2">
    <source>
        <dbReference type="SMART" id="SM00822"/>
    </source>
</evidence>
<keyword evidence="4" id="KW-1185">Reference proteome</keyword>
<comment type="caution">
    <text evidence="3">The sequence shown here is derived from an EMBL/GenBank/DDBJ whole genome shotgun (WGS) entry which is preliminary data.</text>
</comment>
<dbReference type="PRINTS" id="PR00080">
    <property type="entry name" value="SDRFAMILY"/>
</dbReference>
<dbReference type="Proteomes" id="UP001595904">
    <property type="component" value="Unassembled WGS sequence"/>
</dbReference>
<dbReference type="InterPro" id="IPR036291">
    <property type="entry name" value="NAD(P)-bd_dom_sf"/>
</dbReference>
<comment type="similarity">
    <text evidence="1">Belongs to the short-chain dehydrogenases/reductases (SDR) family.</text>
</comment>
<reference evidence="4" key="1">
    <citation type="journal article" date="2019" name="Int. J. Syst. Evol. Microbiol.">
        <title>The Global Catalogue of Microorganisms (GCM) 10K type strain sequencing project: providing services to taxonomists for standard genome sequencing and annotation.</title>
        <authorList>
            <consortium name="The Broad Institute Genomics Platform"/>
            <consortium name="The Broad Institute Genome Sequencing Center for Infectious Disease"/>
            <person name="Wu L."/>
            <person name="Ma J."/>
        </authorList>
    </citation>
    <scope>NUCLEOTIDE SEQUENCE [LARGE SCALE GENOMIC DNA]</scope>
    <source>
        <strain evidence="4">CGMCC 1.10759</strain>
    </source>
</reference>
<keyword evidence="3" id="KW-0560">Oxidoreductase</keyword>
<dbReference type="Pfam" id="PF13561">
    <property type="entry name" value="adh_short_C2"/>
    <property type="match status" value="1"/>
</dbReference>
<sequence length="260" mass="26853">MRVIITGGASGIGLATARLLAAEPWNGRAQVLITGRNAEALETAAAQLRDDGAEVVTEVADLLDVEAPARIVRKANDAFGGLDGLVSNAGMIKVGPLASLSVADYDQVLALNTRATLLLAQAARPLLKASRGSIVATSSLASIMPTPPLGMYSASKAALVMLIQQMAVEWGGDGIRCNCVSPGSTLTPMTAKVYADSAERAKRERAIALHRIAQPEETAQAIAFLLGPRASFISGVNLMVDGGANLMFMTMTGAGSAHDV</sequence>
<evidence type="ECO:0000256" key="1">
    <source>
        <dbReference type="ARBA" id="ARBA00006484"/>
    </source>
</evidence>
<organism evidence="3 4">
    <name type="scientific">Steroidobacter flavus</name>
    <dbReference type="NCBI Taxonomy" id="1842136"/>
    <lineage>
        <taxon>Bacteria</taxon>
        <taxon>Pseudomonadati</taxon>
        <taxon>Pseudomonadota</taxon>
        <taxon>Gammaproteobacteria</taxon>
        <taxon>Steroidobacterales</taxon>
        <taxon>Steroidobacteraceae</taxon>
        <taxon>Steroidobacter</taxon>
    </lineage>
</organism>
<dbReference type="InterPro" id="IPR057326">
    <property type="entry name" value="KR_dom"/>
</dbReference>
<evidence type="ECO:0000313" key="4">
    <source>
        <dbReference type="Proteomes" id="UP001595904"/>
    </source>
</evidence>
<gene>
    <name evidence="3" type="ORF">ACFPN2_26410</name>
</gene>
<dbReference type="GO" id="GO:0016491">
    <property type="term" value="F:oxidoreductase activity"/>
    <property type="evidence" value="ECO:0007669"/>
    <property type="project" value="UniProtKB-KW"/>
</dbReference>
<protein>
    <submittedName>
        <fullName evidence="3">SDR family NAD(P)-dependent oxidoreductase</fullName>
        <ecNumber evidence="3">1.1.1.-</ecNumber>
    </submittedName>
</protein>
<proteinExistence type="inferred from homology"/>
<dbReference type="InterPro" id="IPR002347">
    <property type="entry name" value="SDR_fam"/>
</dbReference>
<name>A0ABV8T0Q1_9GAMM</name>
<dbReference type="PANTHER" id="PTHR43975">
    <property type="entry name" value="ZGC:101858"/>
    <property type="match status" value="1"/>
</dbReference>
<dbReference type="SMART" id="SM00822">
    <property type="entry name" value="PKS_KR"/>
    <property type="match status" value="1"/>
</dbReference>
<dbReference type="PANTHER" id="PTHR43975:SF2">
    <property type="entry name" value="EG:BACR7A4.14 PROTEIN-RELATED"/>
    <property type="match status" value="1"/>
</dbReference>
<evidence type="ECO:0000313" key="3">
    <source>
        <dbReference type="EMBL" id="MFC4312645.1"/>
    </source>
</evidence>
<dbReference type="PRINTS" id="PR00081">
    <property type="entry name" value="GDHRDH"/>
</dbReference>
<accession>A0ABV8T0Q1</accession>
<dbReference type="EC" id="1.1.1.-" evidence="3"/>